<accession>K1R412</accession>
<dbReference type="PANTHER" id="PTHR14553">
    <property type="entry name" value="UNCHARACTERIZED PROTEIN C1ORF50"/>
    <property type="match status" value="1"/>
</dbReference>
<dbReference type="InParanoid" id="K1R412"/>
<sequence length="343" mass="37323">MSQNPPPHTTAVQLVESNSRPCGVQLVSTARTNKNADPMDLVELATTIQKADEFVKATAGSKLTEIANQIRYLQERARKALEEANRDNKLHHYACNLVKKPGTTYYLYERDSGQKYMSILSPEEWGASCPHMFSGAYRLEHDMSWTPIEEVEERTGKAVNNKPIMVRTKADGGSSSASRKVVAARAPRKALGGSGPSSSASNSPSGKSAKYAGGNSACPRPTPDWQKGINSFFQSPQKGKENQSPSDSESAGGGSSQGSSSSASSCPDSGRYKKDSRGTCRLTLTTAWNGTKADISARERVWKCRLIHDCEWVSYRDRGVSISLSGCHLILSHFEPHVGLHNR</sequence>
<dbReference type="InterPro" id="IPR019534">
    <property type="entry name" value="DUF2452"/>
</dbReference>
<evidence type="ECO:0000259" key="2">
    <source>
        <dbReference type="Pfam" id="PF15715"/>
    </source>
</evidence>
<name>K1R412_MAGGI</name>
<proteinExistence type="predicted"/>
<dbReference type="HOGENOM" id="CLU_809518_0_0_1"/>
<dbReference type="InterPro" id="IPR031444">
    <property type="entry name" value="PCNA-AF_dom"/>
</dbReference>
<feature type="compositionally biased region" description="Low complexity" evidence="1">
    <location>
        <begin position="257"/>
        <end position="269"/>
    </location>
</feature>
<evidence type="ECO:0000256" key="1">
    <source>
        <dbReference type="SAM" id="MobiDB-lite"/>
    </source>
</evidence>
<reference evidence="3" key="1">
    <citation type="journal article" date="2012" name="Nature">
        <title>The oyster genome reveals stress adaptation and complexity of shell formation.</title>
        <authorList>
            <person name="Zhang G."/>
            <person name="Fang X."/>
            <person name="Guo X."/>
            <person name="Li L."/>
            <person name="Luo R."/>
            <person name="Xu F."/>
            <person name="Yang P."/>
            <person name="Zhang L."/>
            <person name="Wang X."/>
            <person name="Qi H."/>
            <person name="Xiong Z."/>
            <person name="Que H."/>
            <person name="Xie Y."/>
            <person name="Holland P.W."/>
            <person name="Paps J."/>
            <person name="Zhu Y."/>
            <person name="Wu F."/>
            <person name="Chen Y."/>
            <person name="Wang J."/>
            <person name="Peng C."/>
            <person name="Meng J."/>
            <person name="Yang L."/>
            <person name="Liu J."/>
            <person name="Wen B."/>
            <person name="Zhang N."/>
            <person name="Huang Z."/>
            <person name="Zhu Q."/>
            <person name="Feng Y."/>
            <person name="Mount A."/>
            <person name="Hedgecock D."/>
            <person name="Xu Z."/>
            <person name="Liu Y."/>
            <person name="Domazet-Loso T."/>
            <person name="Du Y."/>
            <person name="Sun X."/>
            <person name="Zhang S."/>
            <person name="Liu B."/>
            <person name="Cheng P."/>
            <person name="Jiang X."/>
            <person name="Li J."/>
            <person name="Fan D."/>
            <person name="Wang W."/>
            <person name="Fu W."/>
            <person name="Wang T."/>
            <person name="Wang B."/>
            <person name="Zhang J."/>
            <person name="Peng Z."/>
            <person name="Li Y."/>
            <person name="Li N."/>
            <person name="Wang J."/>
            <person name="Chen M."/>
            <person name="He Y."/>
            <person name="Tan F."/>
            <person name="Song X."/>
            <person name="Zheng Q."/>
            <person name="Huang R."/>
            <person name="Yang H."/>
            <person name="Du X."/>
            <person name="Chen L."/>
            <person name="Yang M."/>
            <person name="Gaffney P.M."/>
            <person name="Wang S."/>
            <person name="Luo L."/>
            <person name="She Z."/>
            <person name="Ming Y."/>
            <person name="Huang W."/>
            <person name="Zhang S."/>
            <person name="Huang B."/>
            <person name="Zhang Y."/>
            <person name="Qu T."/>
            <person name="Ni P."/>
            <person name="Miao G."/>
            <person name="Wang J."/>
            <person name="Wang Q."/>
            <person name="Steinberg C.E."/>
            <person name="Wang H."/>
            <person name="Li N."/>
            <person name="Qian L."/>
            <person name="Zhang G."/>
            <person name="Li Y."/>
            <person name="Yang H."/>
            <person name="Liu X."/>
            <person name="Wang J."/>
            <person name="Yin Y."/>
            <person name="Wang J."/>
        </authorList>
    </citation>
    <scope>NUCLEOTIDE SEQUENCE [LARGE SCALE GENOMIC DNA]</scope>
    <source>
        <strain evidence="3">05x7-T-G4-1.051#20</strain>
    </source>
</reference>
<feature type="region of interest" description="Disordered" evidence="1">
    <location>
        <begin position="154"/>
        <end position="275"/>
    </location>
</feature>
<dbReference type="AlphaFoldDB" id="K1R412"/>
<feature type="compositionally biased region" description="Low complexity" evidence="1">
    <location>
        <begin position="174"/>
        <end position="185"/>
    </location>
</feature>
<evidence type="ECO:0000313" key="3">
    <source>
        <dbReference type="EMBL" id="EKC28576.1"/>
    </source>
</evidence>
<feature type="domain" description="PCNA-associated factor histone-like" evidence="2">
    <location>
        <begin position="165"/>
        <end position="264"/>
    </location>
</feature>
<protein>
    <submittedName>
        <fullName evidence="3">Uncharacterized protein C1orf50-like protein</fullName>
    </submittedName>
</protein>
<dbReference type="Pfam" id="PF15715">
    <property type="entry name" value="PAF"/>
    <property type="match status" value="1"/>
</dbReference>
<dbReference type="EMBL" id="JH816971">
    <property type="protein sequence ID" value="EKC28576.1"/>
    <property type="molecule type" value="Genomic_DNA"/>
</dbReference>
<dbReference type="PANTHER" id="PTHR14553:SF1">
    <property type="entry name" value="SIMILAR TO CHROMOSOME 1 OPEN READING FRAME 50"/>
    <property type="match status" value="1"/>
</dbReference>
<organism evidence="3">
    <name type="scientific">Magallana gigas</name>
    <name type="common">Pacific oyster</name>
    <name type="synonym">Crassostrea gigas</name>
    <dbReference type="NCBI Taxonomy" id="29159"/>
    <lineage>
        <taxon>Eukaryota</taxon>
        <taxon>Metazoa</taxon>
        <taxon>Spiralia</taxon>
        <taxon>Lophotrochozoa</taxon>
        <taxon>Mollusca</taxon>
        <taxon>Bivalvia</taxon>
        <taxon>Autobranchia</taxon>
        <taxon>Pteriomorphia</taxon>
        <taxon>Ostreida</taxon>
        <taxon>Ostreoidea</taxon>
        <taxon>Ostreidae</taxon>
        <taxon>Magallana</taxon>
    </lineage>
</organism>
<feature type="compositionally biased region" description="Low complexity" evidence="1">
    <location>
        <begin position="196"/>
        <end position="210"/>
    </location>
</feature>
<feature type="compositionally biased region" description="Polar residues" evidence="1">
    <location>
        <begin position="228"/>
        <end position="237"/>
    </location>
</feature>
<dbReference type="Pfam" id="PF10504">
    <property type="entry name" value="DUF2452"/>
    <property type="match status" value="1"/>
</dbReference>
<gene>
    <name evidence="3" type="ORF">CGI_10011783</name>
</gene>